<proteinExistence type="inferred from homology"/>
<dbReference type="RefSeq" id="WP_137610891.1">
    <property type="nucleotide sequence ID" value="NZ_BJDF01000005.1"/>
</dbReference>
<dbReference type="InterPro" id="IPR012341">
    <property type="entry name" value="6hp_glycosidase-like_sf"/>
</dbReference>
<reference evidence="9" key="1">
    <citation type="journal article" date="2019" name="Int. J. Syst. Evol. Microbiol.">
        <title>The Global Catalogue of Microorganisms (GCM) 10K type strain sequencing project: providing services to taxonomists for standard genome sequencing and annotation.</title>
        <authorList>
            <consortium name="The Broad Institute Genomics Platform"/>
            <consortium name="The Broad Institute Genome Sequencing Center for Infectious Disease"/>
            <person name="Wu L."/>
            <person name="Ma J."/>
        </authorList>
    </citation>
    <scope>NUCLEOTIDE SEQUENCE [LARGE SCALE GENOMIC DNA]</scope>
    <source>
        <strain evidence="9">CCM 8927</strain>
    </source>
</reference>
<accession>A0ABW1RQD7</accession>
<dbReference type="EMBL" id="JBHSSF010000039">
    <property type="protein sequence ID" value="MFC6177629.1"/>
    <property type="molecule type" value="Genomic_DNA"/>
</dbReference>
<dbReference type="CDD" id="cd02850">
    <property type="entry name" value="E_set_Cellulase_N"/>
    <property type="match status" value="1"/>
</dbReference>
<dbReference type="Pfam" id="PF02927">
    <property type="entry name" value="CelD_N"/>
    <property type="match status" value="1"/>
</dbReference>
<comment type="caution">
    <text evidence="8">The sequence shown here is derived from an EMBL/GenBank/DDBJ whole genome shotgun (WGS) entry which is preliminary data.</text>
</comment>
<feature type="domain" description="Glycoside hydrolase family 9" evidence="6">
    <location>
        <begin position="301"/>
        <end position="724"/>
    </location>
</feature>
<dbReference type="Gene3D" id="1.50.10.10">
    <property type="match status" value="1"/>
</dbReference>
<dbReference type="InterPro" id="IPR014756">
    <property type="entry name" value="Ig_E-set"/>
</dbReference>
<evidence type="ECO:0000256" key="2">
    <source>
        <dbReference type="ARBA" id="ARBA00022801"/>
    </source>
</evidence>
<dbReference type="PANTHER" id="PTHR22298">
    <property type="entry name" value="ENDO-1,4-BETA-GLUCANASE"/>
    <property type="match status" value="1"/>
</dbReference>
<keyword evidence="3" id="KW-0119">Carbohydrate metabolism</keyword>
<comment type="similarity">
    <text evidence="1">Belongs to the glycosyl hydrolase 9 (cellulase E) family.</text>
</comment>
<protein>
    <submittedName>
        <fullName evidence="8">Glycoside hydrolase family 9 protein</fullName>
    </submittedName>
</protein>
<evidence type="ECO:0000313" key="8">
    <source>
        <dbReference type="EMBL" id="MFC6177629.1"/>
    </source>
</evidence>
<dbReference type="SUPFAM" id="SSF48208">
    <property type="entry name" value="Six-hairpin glycosidases"/>
    <property type="match status" value="1"/>
</dbReference>
<dbReference type="InterPro" id="IPR004197">
    <property type="entry name" value="Cellulase_Ig-like"/>
</dbReference>
<feature type="domain" description="Cellulase Ig-like" evidence="7">
    <location>
        <begin position="216"/>
        <end position="286"/>
    </location>
</feature>
<sequence length="778" mass="88427">MNVNDVLDSTNDLHEPLRVKDNSQKINIIEQTNFPLNSSNCHWEQRDRGKVITKNTEDVRLLSDSRYDTWPKGAPADGDYIQYGSVTAHMDLKNENWERYNYLLFKVDNCSRNIINPAVTIAFKNNGKEKIPDKYLRDGFHNLNLKPGKNQYRVDLTGLPRDSITGLDISSSANGSYLNLPGQIDLKLTDFKLAISQKSEINIGWKLTSNHFSQTQVGFASKANKKILVDVKVGTAYQIIDESQQVVFEGQVRLDDDQETTDLVAIADFSVLEKPGKYQIIIGKLKSYPFKINDSLSLWTESVYKVLNFIYSERCGYPVPGIHGICHTDVIAKHDGHITSFNGGWHDAGDLSQQTVHTGEVAVSLLEIANKYEKTEPKLAKRLVEEAMWGLDFVIKTRFGDGYRATSAGVSRWTDNRIGTMDDAQARVHNNPYENFLFAGLFAKASALINDSVWKKRLLDISKADFQFAKDQFEKTPYLKEPIMWEHTYNTSPSLYNATVAWAAGLLYQRTKLAEYLKLSEKFGEKLLLCQETKGLKLDDGTKLMGAFYRDANHLVFQHFNHQSRENIYGEALVVLSENNSDDAKWLESTKLYGNYLLYLQKFTSPYPMISSGIYRDDESEDQASFYKQNLLIDESAKMDFKQQLLQGVKIAPHLYIRRFPVWFSFRGNNGIILATGRSAAIVGQFLKNKKLIQLAVNQLQWLTGENPFSQSLIYGLGAHYESQYSVSSGEMIGEIPVGIETKDNNDEPYWPRFSNATYKEVWISNAGKWLSLIAEII</sequence>
<evidence type="ECO:0000259" key="7">
    <source>
        <dbReference type="Pfam" id="PF02927"/>
    </source>
</evidence>
<dbReference type="Gene3D" id="2.60.40.10">
    <property type="entry name" value="Immunoglobulins"/>
    <property type="match status" value="1"/>
</dbReference>
<keyword evidence="4" id="KW-0326">Glycosidase</keyword>
<dbReference type="GO" id="GO:0016787">
    <property type="term" value="F:hydrolase activity"/>
    <property type="evidence" value="ECO:0007669"/>
    <property type="project" value="UniProtKB-KW"/>
</dbReference>
<dbReference type="InterPro" id="IPR008928">
    <property type="entry name" value="6-hairpin_glycosidase_sf"/>
</dbReference>
<dbReference type="InterPro" id="IPR001701">
    <property type="entry name" value="Glyco_hydro_9"/>
</dbReference>
<keyword evidence="2 8" id="KW-0378">Hydrolase</keyword>
<dbReference type="Proteomes" id="UP001596288">
    <property type="component" value="Unassembled WGS sequence"/>
</dbReference>
<keyword evidence="9" id="KW-1185">Reference proteome</keyword>
<name>A0ABW1RQD7_9LACO</name>
<gene>
    <name evidence="8" type="ORF">ACFQAV_12495</name>
</gene>
<evidence type="ECO:0000256" key="3">
    <source>
        <dbReference type="ARBA" id="ARBA00023277"/>
    </source>
</evidence>
<evidence type="ECO:0000256" key="5">
    <source>
        <dbReference type="ARBA" id="ARBA00023326"/>
    </source>
</evidence>
<dbReference type="InterPro" id="IPR013783">
    <property type="entry name" value="Ig-like_fold"/>
</dbReference>
<dbReference type="SUPFAM" id="SSF81296">
    <property type="entry name" value="E set domains"/>
    <property type="match status" value="1"/>
</dbReference>
<evidence type="ECO:0000256" key="4">
    <source>
        <dbReference type="ARBA" id="ARBA00023295"/>
    </source>
</evidence>
<evidence type="ECO:0000313" key="9">
    <source>
        <dbReference type="Proteomes" id="UP001596288"/>
    </source>
</evidence>
<evidence type="ECO:0000259" key="6">
    <source>
        <dbReference type="Pfam" id="PF00759"/>
    </source>
</evidence>
<dbReference type="Pfam" id="PF00759">
    <property type="entry name" value="Glyco_hydro_9"/>
    <property type="match status" value="1"/>
</dbReference>
<keyword evidence="5" id="KW-0624">Polysaccharide degradation</keyword>
<evidence type="ECO:0000256" key="1">
    <source>
        <dbReference type="ARBA" id="ARBA00007072"/>
    </source>
</evidence>
<organism evidence="8 9">
    <name type="scientific">Companilactobacillus huachuanensis</name>
    <dbReference type="NCBI Taxonomy" id="2559914"/>
    <lineage>
        <taxon>Bacteria</taxon>
        <taxon>Bacillati</taxon>
        <taxon>Bacillota</taxon>
        <taxon>Bacilli</taxon>
        <taxon>Lactobacillales</taxon>
        <taxon>Lactobacillaceae</taxon>
        <taxon>Companilactobacillus</taxon>
    </lineage>
</organism>